<dbReference type="GeneID" id="84592728"/>
<dbReference type="RefSeq" id="XP_059601968.1">
    <property type="nucleotide sequence ID" value="XM_059743659.1"/>
</dbReference>
<reference evidence="2" key="1">
    <citation type="submission" date="2025-02" db="EMBL/GenBank/DDBJ databases">
        <authorList>
            <consortium name="NCBI Genome Project"/>
        </authorList>
    </citation>
    <scope>NUCLEOTIDE SEQUENCE</scope>
</reference>
<proteinExistence type="predicted"/>
<gene>
    <name evidence="2" type="ORF">An12g09380</name>
</gene>
<evidence type="ECO:0000313" key="2">
    <source>
        <dbReference type="RefSeq" id="XP_059601968.1"/>
    </source>
</evidence>
<evidence type="ECO:0000256" key="1">
    <source>
        <dbReference type="SAM" id="MobiDB-lite"/>
    </source>
</evidence>
<feature type="region of interest" description="Disordered" evidence="1">
    <location>
        <begin position="1"/>
        <end position="47"/>
    </location>
</feature>
<name>A0AAJ8DZL4_ASPNG</name>
<accession>A0AAJ8DZL4</accession>
<protein>
    <submittedName>
        <fullName evidence="2">Uncharacterized protein</fullName>
    </submittedName>
</protein>
<dbReference type="VEuPathDB" id="FungiDB:An12g09380"/>
<sequence length="285" mass="30873">MSKSAGNEYSASTTHRSFQSLTVTAPPSRLNIRQHVPTGEDGSTLPLPRSILGAANITIGSQKRSTYSAVCKAVQSTRCHQRSHPTLHVGGNEKPAAVRKGGSYGDRSFPISVDAMQVSAHPGIPMIHHLPLCGNEKAGNSRALIDQRSSRSHDLFTLTSAEVSMTNSRKWDDVRAVMHPKAERRRMNTDVMRIGILSIPLCNASNNASQENAPQLGNPRPRCMMKTRLGLFGGVFHGNLYPVGNARKDIPIPIPRNHPCHKGVLSCDAVGEYKTCRAEGMPAQG</sequence>
<dbReference type="AlphaFoldDB" id="A0AAJ8DZL4"/>
<reference evidence="2" key="2">
    <citation type="submission" date="2025-08" db="UniProtKB">
        <authorList>
            <consortium name="RefSeq"/>
        </authorList>
    </citation>
    <scope>IDENTIFICATION</scope>
</reference>
<dbReference type="KEGG" id="ang:An12g09380"/>
<organism evidence="2">
    <name type="scientific">Aspergillus niger</name>
    <dbReference type="NCBI Taxonomy" id="5061"/>
    <lineage>
        <taxon>Eukaryota</taxon>
        <taxon>Fungi</taxon>
        <taxon>Dikarya</taxon>
        <taxon>Ascomycota</taxon>
        <taxon>Pezizomycotina</taxon>
        <taxon>Eurotiomycetes</taxon>
        <taxon>Eurotiomycetidae</taxon>
        <taxon>Eurotiales</taxon>
        <taxon>Aspergillaceae</taxon>
        <taxon>Aspergillus</taxon>
        <taxon>Aspergillus subgen. Circumdati</taxon>
    </lineage>
</organism>
<feature type="compositionally biased region" description="Polar residues" evidence="1">
    <location>
        <begin position="1"/>
        <end position="25"/>
    </location>
</feature>